<proteinExistence type="predicted"/>
<dbReference type="Proteomes" id="UP000472264">
    <property type="component" value="Chromosome 24"/>
</dbReference>
<evidence type="ECO:0000313" key="1">
    <source>
        <dbReference type="Ensembl" id="ENSENLP00000037803.1"/>
    </source>
</evidence>
<dbReference type="AlphaFoldDB" id="A0A665W1Y6"/>
<organism evidence="1 2">
    <name type="scientific">Echeneis naucrates</name>
    <name type="common">Live sharksucker</name>
    <dbReference type="NCBI Taxonomy" id="173247"/>
    <lineage>
        <taxon>Eukaryota</taxon>
        <taxon>Metazoa</taxon>
        <taxon>Chordata</taxon>
        <taxon>Craniata</taxon>
        <taxon>Vertebrata</taxon>
        <taxon>Euteleostomi</taxon>
        <taxon>Actinopterygii</taxon>
        <taxon>Neopterygii</taxon>
        <taxon>Teleostei</taxon>
        <taxon>Neoteleostei</taxon>
        <taxon>Acanthomorphata</taxon>
        <taxon>Carangaria</taxon>
        <taxon>Carangiformes</taxon>
        <taxon>Echeneidae</taxon>
        <taxon>Echeneis</taxon>
    </lineage>
</organism>
<evidence type="ECO:0000313" key="2">
    <source>
        <dbReference type="Proteomes" id="UP000472264"/>
    </source>
</evidence>
<protein>
    <submittedName>
        <fullName evidence="1">Uncharacterized protein</fullName>
    </submittedName>
</protein>
<dbReference type="Ensembl" id="ENSENLT00000038818.1">
    <property type="protein sequence ID" value="ENSENLP00000037803.1"/>
    <property type="gene ID" value="ENSENLG00000016358.1"/>
</dbReference>
<reference evidence="1" key="2">
    <citation type="submission" date="2025-08" db="UniProtKB">
        <authorList>
            <consortium name="Ensembl"/>
        </authorList>
    </citation>
    <scope>IDENTIFICATION</scope>
</reference>
<dbReference type="InParanoid" id="A0A665W1Y6"/>
<sequence length="174" mass="19242">MAKCCVLVLREKKSQVENRDTAEVEGETKKAENPHFSTLPLSFIPSPSIPHSSLTHSPNPQFSTSEPALFVYALRVVSSGFIVHPFIHPLSISLSHSRSRGDGGLESIPADVGRGRVKPRTGCQSITALRRRQTTIHAQNHAYGQVRATTFPNMHFFGSRTPDKTAHFIMSRLL</sequence>
<accession>A0A665W1Y6</accession>
<name>A0A665W1Y6_ECHNA</name>
<keyword evidence="2" id="KW-1185">Reference proteome</keyword>
<reference evidence="1" key="1">
    <citation type="submission" date="2021-04" db="EMBL/GenBank/DDBJ databases">
        <authorList>
            <consortium name="Wellcome Sanger Institute Data Sharing"/>
        </authorList>
    </citation>
    <scope>NUCLEOTIDE SEQUENCE [LARGE SCALE GENOMIC DNA]</scope>
</reference>
<reference evidence="1" key="3">
    <citation type="submission" date="2025-09" db="UniProtKB">
        <authorList>
            <consortium name="Ensembl"/>
        </authorList>
    </citation>
    <scope>IDENTIFICATION</scope>
</reference>